<keyword evidence="2" id="KW-1185">Reference proteome</keyword>
<dbReference type="Proteomes" id="UP001139981">
    <property type="component" value="Unassembled WGS sequence"/>
</dbReference>
<dbReference type="EC" id="2.7.7.12" evidence="1"/>
<evidence type="ECO:0000313" key="1">
    <source>
        <dbReference type="EMBL" id="KAJ2894492.1"/>
    </source>
</evidence>
<protein>
    <submittedName>
        <fullName evidence="1">Galactose-1-phosphate uridyl transferase</fullName>
        <ecNumber evidence="1">2.7.7.12</ecNumber>
    </submittedName>
</protein>
<evidence type="ECO:0000313" key="2">
    <source>
        <dbReference type="Proteomes" id="UP001139981"/>
    </source>
</evidence>
<organism evidence="1 2">
    <name type="scientific">Coemansia aciculifera</name>
    <dbReference type="NCBI Taxonomy" id="417176"/>
    <lineage>
        <taxon>Eukaryota</taxon>
        <taxon>Fungi</taxon>
        <taxon>Fungi incertae sedis</taxon>
        <taxon>Zoopagomycota</taxon>
        <taxon>Kickxellomycotina</taxon>
        <taxon>Kickxellomycetes</taxon>
        <taxon>Kickxellales</taxon>
        <taxon>Kickxellaceae</taxon>
        <taxon>Coemansia</taxon>
    </lineage>
</organism>
<comment type="caution">
    <text evidence="1">The sequence shown here is derived from an EMBL/GenBank/DDBJ whole genome shotgun (WGS) entry which is preliminary data.</text>
</comment>
<reference evidence="1" key="1">
    <citation type="submission" date="2022-07" db="EMBL/GenBank/DDBJ databases">
        <title>Phylogenomic reconstructions and comparative analyses of Kickxellomycotina fungi.</title>
        <authorList>
            <person name="Reynolds N.K."/>
            <person name="Stajich J.E."/>
            <person name="Barry K."/>
            <person name="Grigoriev I.V."/>
            <person name="Crous P."/>
            <person name="Smith M.E."/>
        </authorList>
    </citation>
    <scope>NUCLEOTIDE SEQUENCE</scope>
    <source>
        <strain evidence="1">CBS 190363</strain>
    </source>
</reference>
<keyword evidence="1" id="KW-0808">Transferase</keyword>
<name>A0ACC1M349_9FUNG</name>
<accession>A0ACC1M349</accession>
<sequence>MALDEAFSFADHSHRRFNPLTGSWVLCSPHRAKRPWQGQVEETTSEQRPAYDPECFLCPGNTRASGAQNDSYTSTYVFANDYAAVHADQPDCSAESLAMVAGEHSSSDLFRVESTRGQCSVVCFSPRHDLTLPELSLGEVCQVIHAWQDIYTKLSADPSIAYVQLFENKGAAMGCSNPHPHGQVWALSAVPSEPAKEIESLRAYHQSHASCLLCTYVRAEEDNAIAGEQSGRIVIQNESFMALVPFWATWPFETMIVAKHHVASIADLVEPQVTHLAEIMLGLTCRYDNMFQCSFPYSMGLHQAPTATHSDASLCHLHMHFYPPLLRSATVRKFLVGFEMMAEPQRDLTAEQAACRLRAQSAIHYKLTLTNT</sequence>
<dbReference type="EMBL" id="JANBVB010000407">
    <property type="protein sequence ID" value="KAJ2894492.1"/>
    <property type="molecule type" value="Genomic_DNA"/>
</dbReference>
<keyword evidence="1" id="KW-0548">Nucleotidyltransferase</keyword>
<gene>
    <name evidence="1" type="primary">GAL7</name>
    <name evidence="1" type="ORF">IWW38_002567</name>
</gene>
<proteinExistence type="predicted"/>